<dbReference type="Gene3D" id="3.90.550.10">
    <property type="entry name" value="Spore Coat Polysaccharide Biosynthesis Protein SpsA, Chain A"/>
    <property type="match status" value="1"/>
</dbReference>
<keyword evidence="2" id="KW-1185">Reference proteome</keyword>
<dbReference type="SUPFAM" id="SSF53448">
    <property type="entry name" value="Nucleotide-diphospho-sugar transferases"/>
    <property type="match status" value="1"/>
</dbReference>
<comment type="caution">
    <text evidence="1">The sequence shown here is derived from an EMBL/GenBank/DDBJ whole genome shotgun (WGS) entry which is preliminary data.</text>
</comment>
<evidence type="ECO:0000313" key="2">
    <source>
        <dbReference type="Proteomes" id="UP001595533"/>
    </source>
</evidence>
<proteinExistence type="predicted"/>
<reference evidence="2" key="1">
    <citation type="journal article" date="2019" name="Int. J. Syst. Evol. Microbiol.">
        <title>The Global Catalogue of Microorganisms (GCM) 10K type strain sequencing project: providing services to taxonomists for standard genome sequencing and annotation.</title>
        <authorList>
            <consortium name="The Broad Institute Genomics Platform"/>
            <consortium name="The Broad Institute Genome Sequencing Center for Infectious Disease"/>
            <person name="Wu L."/>
            <person name="Ma J."/>
        </authorList>
    </citation>
    <scope>NUCLEOTIDE SEQUENCE [LARGE SCALE GENOMIC DNA]</scope>
    <source>
        <strain evidence="2">KCTC 42953</strain>
    </source>
</reference>
<dbReference type="EMBL" id="JBHRTS010000006">
    <property type="protein sequence ID" value="MFC3195040.1"/>
    <property type="molecule type" value="Genomic_DNA"/>
</dbReference>
<organism evidence="1 2">
    <name type="scientific">Marinicella sediminis</name>
    <dbReference type="NCBI Taxonomy" id="1792834"/>
    <lineage>
        <taxon>Bacteria</taxon>
        <taxon>Pseudomonadati</taxon>
        <taxon>Pseudomonadota</taxon>
        <taxon>Gammaproteobacteria</taxon>
        <taxon>Lysobacterales</taxon>
        <taxon>Marinicellaceae</taxon>
        <taxon>Marinicella</taxon>
    </lineage>
</organism>
<dbReference type="InterPro" id="IPR029044">
    <property type="entry name" value="Nucleotide-diphossugar_trans"/>
</dbReference>
<dbReference type="RefSeq" id="WP_077411993.1">
    <property type="nucleotide sequence ID" value="NZ_JBHRTS010000006.1"/>
</dbReference>
<sequence length="307" mass="34949">MIIVYIVEKGLLEQQAVLLQKSINRFHRSASDVTAVACCVREAYQPSVSTIKSIENLGGKYVYQNLNTRHDYFPLCNGIYAASEIETQTSEDILLVDTDTVFVNPLDARWLHKYPVVVRPVDNKGIGSAGDEDPADGYWQQSFGLFGLPAPVANMTTTVDQQLIRPYYNSGFVFARHELGFFTQWKKTFERLMDSEVRTDSGSSRHQVNYGFNEQMSISIVLQQLKTEPLIPPITINYPLPFRPRFKKQGASDPAASDLIHVHYHRWFQHPDFIGHVFDQEEQKLPSISWLASELPFYPTISGPQKC</sequence>
<dbReference type="Proteomes" id="UP001595533">
    <property type="component" value="Unassembled WGS sequence"/>
</dbReference>
<evidence type="ECO:0008006" key="3">
    <source>
        <dbReference type="Google" id="ProtNLM"/>
    </source>
</evidence>
<accession>A0ABV7JDU0</accession>
<name>A0ABV7JDU0_9GAMM</name>
<evidence type="ECO:0000313" key="1">
    <source>
        <dbReference type="EMBL" id="MFC3195040.1"/>
    </source>
</evidence>
<protein>
    <recommendedName>
        <fullName evidence="3">Nucleotide-diphospho-sugar transferase</fullName>
    </recommendedName>
</protein>
<gene>
    <name evidence="1" type="ORF">ACFODZ_12380</name>
</gene>